<dbReference type="AlphaFoldDB" id="A0A137PBN1"/>
<dbReference type="OrthoDB" id="5277092at2759"/>
<keyword evidence="2" id="KW-1185">Reference proteome</keyword>
<name>A0A137PBN1_CONC2</name>
<dbReference type="Proteomes" id="UP000070444">
    <property type="component" value="Unassembled WGS sequence"/>
</dbReference>
<accession>A0A137PBN1</accession>
<evidence type="ECO:0000313" key="2">
    <source>
        <dbReference type="Proteomes" id="UP000070444"/>
    </source>
</evidence>
<dbReference type="EMBL" id="KQ964453">
    <property type="protein sequence ID" value="KXN72417.1"/>
    <property type="molecule type" value="Genomic_DNA"/>
</dbReference>
<reference evidence="1 2" key="1">
    <citation type="journal article" date="2015" name="Genome Biol. Evol.">
        <title>Phylogenomic analyses indicate that early fungi evolved digesting cell walls of algal ancestors of land plants.</title>
        <authorList>
            <person name="Chang Y."/>
            <person name="Wang S."/>
            <person name="Sekimoto S."/>
            <person name="Aerts A.L."/>
            <person name="Choi C."/>
            <person name="Clum A."/>
            <person name="LaButti K.M."/>
            <person name="Lindquist E.A."/>
            <person name="Yee Ngan C."/>
            <person name="Ohm R.A."/>
            <person name="Salamov A.A."/>
            <person name="Grigoriev I.V."/>
            <person name="Spatafora J.W."/>
            <person name="Berbee M.L."/>
        </authorList>
    </citation>
    <scope>NUCLEOTIDE SEQUENCE [LARGE SCALE GENOMIC DNA]</scope>
    <source>
        <strain evidence="1 2">NRRL 28638</strain>
    </source>
</reference>
<gene>
    <name evidence="1" type="ORF">CONCODRAFT_77786</name>
</gene>
<evidence type="ECO:0000313" key="1">
    <source>
        <dbReference type="EMBL" id="KXN72417.1"/>
    </source>
</evidence>
<proteinExistence type="predicted"/>
<dbReference type="OMA" id="NIGLECN"/>
<protein>
    <submittedName>
        <fullName evidence="1">Uncharacterized protein</fullName>
    </submittedName>
</protein>
<sequence>MNQDNKDSVKQKIEKFVNQAPEANYIIDDDQLAICRARAAGEDRASNEPCVHLGVSQKEMFTAMQDLGFYCALPSDPTETYFKCQKI</sequence>
<organism evidence="1 2">
    <name type="scientific">Conidiobolus coronatus (strain ATCC 28846 / CBS 209.66 / NRRL 28638)</name>
    <name type="common">Delacroixia coronata</name>
    <dbReference type="NCBI Taxonomy" id="796925"/>
    <lineage>
        <taxon>Eukaryota</taxon>
        <taxon>Fungi</taxon>
        <taxon>Fungi incertae sedis</taxon>
        <taxon>Zoopagomycota</taxon>
        <taxon>Entomophthoromycotina</taxon>
        <taxon>Entomophthoromycetes</taxon>
        <taxon>Entomophthorales</taxon>
        <taxon>Ancylistaceae</taxon>
        <taxon>Conidiobolus</taxon>
    </lineage>
</organism>